<dbReference type="OrthoDB" id="9803476at2"/>
<evidence type="ECO:0000313" key="4">
    <source>
        <dbReference type="Proteomes" id="UP000199136"/>
    </source>
</evidence>
<evidence type="ECO:0000259" key="2">
    <source>
        <dbReference type="Pfam" id="PF08327"/>
    </source>
</evidence>
<dbReference type="Gene3D" id="3.30.530.20">
    <property type="match status" value="1"/>
</dbReference>
<dbReference type="Pfam" id="PF08327">
    <property type="entry name" value="AHSA1"/>
    <property type="match status" value="1"/>
</dbReference>
<dbReference type="InterPro" id="IPR013538">
    <property type="entry name" value="ASHA1/2-like_C"/>
</dbReference>
<sequence length="161" mass="18951">MTASIRKMDDQVIAEFEREYPVEIDLVWRMLAENQYLQKWFADLEIQTLEEGGKILFDMKDGTFEEMTITSLSVSNVLEYTWGNDLVRFDVTPSKIGTHLIFKETISEVTDHTPKDITGWHICLDVIEAILSNEELPDRQLSYNEWYPVYEEKFTELTEEK</sequence>
<dbReference type="SUPFAM" id="SSF55961">
    <property type="entry name" value="Bet v1-like"/>
    <property type="match status" value="1"/>
</dbReference>
<dbReference type="RefSeq" id="WP_092479497.1">
    <property type="nucleotide sequence ID" value="NZ_FOXW01000001.1"/>
</dbReference>
<protein>
    <submittedName>
        <fullName evidence="3">Uncharacterized conserved protein YndB, AHSA1/START domain</fullName>
    </submittedName>
</protein>
<gene>
    <name evidence="3" type="ORF">SAMN04488506_0433</name>
</gene>
<comment type="similarity">
    <text evidence="1">Belongs to the AHA1 family.</text>
</comment>
<dbReference type="STRING" id="82801.SAMN04488506_0433"/>
<dbReference type="AlphaFoldDB" id="A0A1I5VA59"/>
<accession>A0A1I5VA59</accession>
<dbReference type="Proteomes" id="UP000199136">
    <property type="component" value="Unassembled WGS sequence"/>
</dbReference>
<proteinExistence type="inferred from homology"/>
<evidence type="ECO:0000313" key="3">
    <source>
        <dbReference type="EMBL" id="SFQ04227.1"/>
    </source>
</evidence>
<keyword evidence="4" id="KW-1185">Reference proteome</keyword>
<reference evidence="3 4" key="1">
    <citation type="submission" date="2016-10" db="EMBL/GenBank/DDBJ databases">
        <authorList>
            <person name="de Groot N.N."/>
        </authorList>
    </citation>
    <scope>NUCLEOTIDE SEQUENCE [LARGE SCALE GENOMIC DNA]</scope>
    <source>
        <strain evidence="3 4">DSM 20581</strain>
    </source>
</reference>
<name>A0A1I5VA59_9LACT</name>
<dbReference type="InterPro" id="IPR023393">
    <property type="entry name" value="START-like_dom_sf"/>
</dbReference>
<dbReference type="EMBL" id="FOXW01000001">
    <property type="protein sequence ID" value="SFQ04227.1"/>
    <property type="molecule type" value="Genomic_DNA"/>
</dbReference>
<organism evidence="3 4">
    <name type="scientific">Desemzia incerta</name>
    <dbReference type="NCBI Taxonomy" id="82801"/>
    <lineage>
        <taxon>Bacteria</taxon>
        <taxon>Bacillati</taxon>
        <taxon>Bacillota</taxon>
        <taxon>Bacilli</taxon>
        <taxon>Lactobacillales</taxon>
        <taxon>Carnobacteriaceae</taxon>
        <taxon>Desemzia</taxon>
    </lineage>
</organism>
<feature type="domain" description="Activator of Hsp90 ATPase homologue 1/2-like C-terminal" evidence="2">
    <location>
        <begin position="23"/>
        <end position="131"/>
    </location>
</feature>
<evidence type="ECO:0000256" key="1">
    <source>
        <dbReference type="ARBA" id="ARBA00006817"/>
    </source>
</evidence>